<dbReference type="RefSeq" id="WP_011242170.1">
    <property type="nucleotide sequence ID" value="NZ_JABXIY010000033.1"/>
</dbReference>
<sequence length="99" mass="9531">MANDGSGTPVNSQITDAVTQSNVEVVAISPAQSMGMLYQMATHSAGLSLQNSVSSQQNLNQIANAVVATAVREILSIGSGGGGGGGGGGASGGGKPKSD</sequence>
<evidence type="ECO:0000313" key="2">
    <source>
        <dbReference type="EMBL" id="NVK97859.1"/>
    </source>
</evidence>
<dbReference type="Pfam" id="PF11747">
    <property type="entry name" value="RebB"/>
    <property type="match status" value="1"/>
</dbReference>
<feature type="region of interest" description="Disordered" evidence="1">
    <location>
        <begin position="77"/>
        <end position="99"/>
    </location>
</feature>
<evidence type="ECO:0000313" key="3">
    <source>
        <dbReference type="Proteomes" id="UP000565723"/>
    </source>
</evidence>
<reference evidence="2 3" key="1">
    <citation type="journal article" date="2020" name="Proc. Natl. Acad. Sci. U.S.A.">
        <title>Ecological drivers of bacterial community assembly in synthetic phycospheres.</title>
        <authorList>
            <person name="Fu H."/>
            <person name="Uchimiya M."/>
            <person name="Gore J."/>
            <person name="Moran M.A."/>
        </authorList>
    </citation>
    <scope>NUCLEOTIDE SEQUENCE [LARGE SCALE GENOMIC DNA]</scope>
    <source>
        <strain evidence="2">HF-Din03</strain>
    </source>
</reference>
<proteinExistence type="predicted"/>
<name>A0A850LJD1_9RHOB</name>
<feature type="compositionally biased region" description="Gly residues" evidence="1">
    <location>
        <begin position="78"/>
        <end position="99"/>
    </location>
</feature>
<dbReference type="AlphaFoldDB" id="A0A850LJD1"/>
<dbReference type="OMA" id="MIMAIED"/>
<dbReference type="Proteomes" id="UP000565723">
    <property type="component" value="Unassembled WGS sequence"/>
</dbReference>
<dbReference type="InterPro" id="IPR021070">
    <property type="entry name" value="Killing_trait_RebB"/>
</dbReference>
<gene>
    <name evidence="2" type="ORF">HW564_13080</name>
</gene>
<evidence type="ECO:0000256" key="1">
    <source>
        <dbReference type="SAM" id="MobiDB-lite"/>
    </source>
</evidence>
<protein>
    <submittedName>
        <fullName evidence="2">RebB family R body protein</fullName>
    </submittedName>
</protein>
<dbReference type="EMBL" id="JABXIY010000033">
    <property type="protein sequence ID" value="NVK97859.1"/>
    <property type="molecule type" value="Genomic_DNA"/>
</dbReference>
<accession>A0A850LJD1</accession>
<comment type="caution">
    <text evidence="2">The sequence shown here is derived from an EMBL/GenBank/DDBJ whole genome shotgun (WGS) entry which is preliminary data.</text>
</comment>
<organism evidence="2 3">
    <name type="scientific">Ruegeria pomeroyi</name>
    <dbReference type="NCBI Taxonomy" id="89184"/>
    <lineage>
        <taxon>Bacteria</taxon>
        <taxon>Pseudomonadati</taxon>
        <taxon>Pseudomonadota</taxon>
        <taxon>Alphaproteobacteria</taxon>
        <taxon>Rhodobacterales</taxon>
        <taxon>Roseobacteraceae</taxon>
        <taxon>Ruegeria</taxon>
    </lineage>
</organism>